<keyword evidence="4" id="KW-1185">Reference proteome</keyword>
<reference evidence="3" key="1">
    <citation type="submission" date="2021-03" db="EMBL/GenBank/DDBJ databases">
        <authorList>
            <person name="Palmer J.M."/>
        </authorList>
    </citation>
    <scope>NUCLEOTIDE SEQUENCE</scope>
    <source>
        <strain evidence="3">ARV_011</strain>
    </source>
</reference>
<dbReference type="InterPro" id="IPR004045">
    <property type="entry name" value="Glutathione_S-Trfase_N"/>
</dbReference>
<evidence type="ECO:0000256" key="1">
    <source>
        <dbReference type="RuleBase" id="RU003494"/>
    </source>
</evidence>
<dbReference type="Pfam" id="PF02798">
    <property type="entry name" value="GST_N"/>
    <property type="match status" value="1"/>
</dbReference>
<proteinExistence type="inferred from homology"/>
<gene>
    <name evidence="3" type="ORF">KQ657_001361</name>
</gene>
<dbReference type="InterPro" id="IPR004046">
    <property type="entry name" value="GST_C"/>
</dbReference>
<dbReference type="Gene3D" id="1.20.1050.10">
    <property type="match status" value="1"/>
</dbReference>
<dbReference type="Proteomes" id="UP000790833">
    <property type="component" value="Unassembled WGS sequence"/>
</dbReference>
<dbReference type="GO" id="GO:0006414">
    <property type="term" value="P:translational elongation"/>
    <property type="evidence" value="ECO:0007669"/>
    <property type="project" value="TreeGrafter"/>
</dbReference>
<dbReference type="Pfam" id="PF00043">
    <property type="entry name" value="GST_C"/>
    <property type="match status" value="1"/>
</dbReference>
<dbReference type="InterPro" id="IPR036282">
    <property type="entry name" value="Glutathione-S-Trfase_C_sf"/>
</dbReference>
<dbReference type="EMBL" id="JAHMUF010000015">
    <property type="protein sequence ID" value="KAG7192904.1"/>
    <property type="molecule type" value="Genomic_DNA"/>
</dbReference>
<name>A0A9P7V7W8_9ASCO</name>
<dbReference type="FunFam" id="1.20.1050.10:FF:000006">
    <property type="entry name" value="Elongation factor 1 gamma"/>
    <property type="match status" value="1"/>
</dbReference>
<dbReference type="SUPFAM" id="SSF52833">
    <property type="entry name" value="Thioredoxin-like"/>
    <property type="match status" value="1"/>
</dbReference>
<dbReference type="SUPFAM" id="SSF47616">
    <property type="entry name" value="GST C-terminal domain-like"/>
    <property type="match status" value="1"/>
</dbReference>
<dbReference type="InterPro" id="IPR010987">
    <property type="entry name" value="Glutathione-S-Trfase_C-like"/>
</dbReference>
<protein>
    <recommendedName>
        <fullName evidence="2">GST C-terminal domain-containing protein</fullName>
    </recommendedName>
</protein>
<dbReference type="Gene3D" id="3.40.30.10">
    <property type="entry name" value="Glutaredoxin"/>
    <property type="match status" value="1"/>
</dbReference>
<dbReference type="RefSeq" id="XP_043048454.1">
    <property type="nucleotide sequence ID" value="XM_043192159.1"/>
</dbReference>
<dbReference type="InterPro" id="IPR036249">
    <property type="entry name" value="Thioredoxin-like_sf"/>
</dbReference>
<dbReference type="AlphaFoldDB" id="A0A9P7V7W8"/>
<feature type="domain" description="GST C-terminal" evidence="2">
    <location>
        <begin position="84"/>
        <end position="209"/>
    </location>
</feature>
<comment type="caution">
    <text evidence="3">The sequence shown here is derived from an EMBL/GenBank/DDBJ whole genome shotgun (WGS) entry which is preliminary data.</text>
</comment>
<dbReference type="PANTHER" id="PTHR43986:SF1">
    <property type="entry name" value="ELONGATION FACTOR 1-GAMMA"/>
    <property type="match status" value="1"/>
</dbReference>
<dbReference type="FunFam" id="3.40.30.10:FF:000142">
    <property type="entry name" value="Elongation factor 1 gamma"/>
    <property type="match status" value="1"/>
</dbReference>
<dbReference type="InterPro" id="IPR050802">
    <property type="entry name" value="EF-GSTs"/>
</dbReference>
<dbReference type="GeneID" id="66114735"/>
<comment type="similarity">
    <text evidence="1">Belongs to the GST superfamily.</text>
</comment>
<accession>A0A9P7V7W8</accession>
<dbReference type="PROSITE" id="PS50405">
    <property type="entry name" value="GST_CTER"/>
    <property type="match status" value="1"/>
</dbReference>
<dbReference type="GO" id="GO:0005737">
    <property type="term" value="C:cytoplasm"/>
    <property type="evidence" value="ECO:0007669"/>
    <property type="project" value="TreeGrafter"/>
</dbReference>
<sequence length="216" mass="24790">MSLGTIFVSDRIRSFPPLVVINKFKLDVESSTQQDPRYAEHFPLGKIPCFIGPNGDLVLHEVIAITIYLVQAGDGERSALLGRLKEEHAEILKWMSFTNLDVLTAIDAFKPLVGMLPYDKKKVDDDLQWLGRYAQVYEAQLSKSLYLVGDTFTIADLFCAVILSKAFEYFFDSSWRLDHPFVSRWFTKVMEDPDVVKVMGKFKWVDKKYENVPPKI</sequence>
<organism evidence="3 4">
    <name type="scientific">Scheffersomyces spartinae</name>
    <dbReference type="NCBI Taxonomy" id="45513"/>
    <lineage>
        <taxon>Eukaryota</taxon>
        <taxon>Fungi</taxon>
        <taxon>Dikarya</taxon>
        <taxon>Ascomycota</taxon>
        <taxon>Saccharomycotina</taxon>
        <taxon>Pichiomycetes</taxon>
        <taxon>Debaryomycetaceae</taxon>
        <taxon>Scheffersomyces</taxon>
    </lineage>
</organism>
<dbReference type="CDD" id="cd03181">
    <property type="entry name" value="GST_C_EF1Bgamma_like"/>
    <property type="match status" value="1"/>
</dbReference>
<evidence type="ECO:0000313" key="4">
    <source>
        <dbReference type="Proteomes" id="UP000790833"/>
    </source>
</evidence>
<dbReference type="PANTHER" id="PTHR43986">
    <property type="entry name" value="ELONGATION FACTOR 1-GAMMA"/>
    <property type="match status" value="1"/>
</dbReference>
<dbReference type="OrthoDB" id="249703at2759"/>
<evidence type="ECO:0000313" key="3">
    <source>
        <dbReference type="EMBL" id="KAG7192904.1"/>
    </source>
</evidence>
<dbReference type="GO" id="GO:0005634">
    <property type="term" value="C:nucleus"/>
    <property type="evidence" value="ECO:0007669"/>
    <property type="project" value="TreeGrafter"/>
</dbReference>
<evidence type="ECO:0000259" key="2">
    <source>
        <dbReference type="PROSITE" id="PS50405"/>
    </source>
</evidence>